<evidence type="ECO:0000256" key="1">
    <source>
        <dbReference type="SAM" id="MobiDB-lite"/>
    </source>
</evidence>
<dbReference type="EMBL" id="MU006810">
    <property type="protein sequence ID" value="KAF2635161.1"/>
    <property type="molecule type" value="Genomic_DNA"/>
</dbReference>
<name>A0A6A6RL23_9PLEO</name>
<accession>A0A6A6RL23</accession>
<dbReference type="OrthoDB" id="3797827at2759"/>
<evidence type="ECO:0000313" key="3">
    <source>
        <dbReference type="Proteomes" id="UP000799753"/>
    </source>
</evidence>
<organism evidence="2 3">
    <name type="scientific">Massarina eburnea CBS 473.64</name>
    <dbReference type="NCBI Taxonomy" id="1395130"/>
    <lineage>
        <taxon>Eukaryota</taxon>
        <taxon>Fungi</taxon>
        <taxon>Dikarya</taxon>
        <taxon>Ascomycota</taxon>
        <taxon>Pezizomycotina</taxon>
        <taxon>Dothideomycetes</taxon>
        <taxon>Pleosporomycetidae</taxon>
        <taxon>Pleosporales</taxon>
        <taxon>Massarineae</taxon>
        <taxon>Massarinaceae</taxon>
        <taxon>Massarina</taxon>
    </lineage>
</organism>
<dbReference type="Proteomes" id="UP000799753">
    <property type="component" value="Unassembled WGS sequence"/>
</dbReference>
<evidence type="ECO:0000313" key="2">
    <source>
        <dbReference type="EMBL" id="KAF2635161.1"/>
    </source>
</evidence>
<keyword evidence="3" id="KW-1185">Reference proteome</keyword>
<dbReference type="AlphaFoldDB" id="A0A6A6RL23"/>
<protein>
    <submittedName>
        <fullName evidence="2">Uncharacterized protein</fullName>
    </submittedName>
</protein>
<gene>
    <name evidence="2" type="ORF">P280DRAFT_523445</name>
</gene>
<reference evidence="2" key="1">
    <citation type="journal article" date="2020" name="Stud. Mycol.">
        <title>101 Dothideomycetes genomes: a test case for predicting lifestyles and emergence of pathogens.</title>
        <authorList>
            <person name="Haridas S."/>
            <person name="Albert R."/>
            <person name="Binder M."/>
            <person name="Bloem J."/>
            <person name="Labutti K."/>
            <person name="Salamov A."/>
            <person name="Andreopoulos B."/>
            <person name="Baker S."/>
            <person name="Barry K."/>
            <person name="Bills G."/>
            <person name="Bluhm B."/>
            <person name="Cannon C."/>
            <person name="Castanera R."/>
            <person name="Culley D."/>
            <person name="Daum C."/>
            <person name="Ezra D."/>
            <person name="Gonzalez J."/>
            <person name="Henrissat B."/>
            <person name="Kuo A."/>
            <person name="Liang C."/>
            <person name="Lipzen A."/>
            <person name="Lutzoni F."/>
            <person name="Magnuson J."/>
            <person name="Mondo S."/>
            <person name="Nolan M."/>
            <person name="Ohm R."/>
            <person name="Pangilinan J."/>
            <person name="Park H.-J."/>
            <person name="Ramirez L."/>
            <person name="Alfaro M."/>
            <person name="Sun H."/>
            <person name="Tritt A."/>
            <person name="Yoshinaga Y."/>
            <person name="Zwiers L.-H."/>
            <person name="Turgeon B."/>
            <person name="Goodwin S."/>
            <person name="Spatafora J."/>
            <person name="Crous P."/>
            <person name="Grigoriev I."/>
        </authorList>
    </citation>
    <scope>NUCLEOTIDE SEQUENCE</scope>
    <source>
        <strain evidence="2">CBS 473.64</strain>
    </source>
</reference>
<proteinExistence type="predicted"/>
<feature type="region of interest" description="Disordered" evidence="1">
    <location>
        <begin position="1"/>
        <end position="53"/>
    </location>
</feature>
<sequence>MYPGASKRSMTPPPRTPKRQRFSLLTPPTTPRKPTFANRRNAGPPIPSTPLARRGLPANIPPSPQLEVAGTGLGKLETFPPEVRELIYGFALGIDKPITVKECCGPTSTRRERDACKKHGKTTCKKIGIANGSYETSEKCGKFAVLLLSSTIYEEASWVLYNRGRLLIKVGEHMAKYVNEKPMSTRRHLQLPQNEHARNMWMASARFQDVRFEIPHATLTFGEPTAYTARLYQSTGLLLKAWECQPKKPTCLPNKPRTVIVDLGDLYKILPFNAGTHMDEYVEWAGLHFPFETPEADDLCVDTSRNLERMVQMISRHSDHESQWKLVVTAKFDNDDRFVDSDGEEMESAGWLYGLLDECAKYDVAFQTV</sequence>